<dbReference type="InterPro" id="IPR013783">
    <property type="entry name" value="Ig-like_fold"/>
</dbReference>
<dbReference type="Pfam" id="PF17753">
    <property type="entry name" value="Ig_mannosidase"/>
    <property type="match status" value="1"/>
</dbReference>
<dbReference type="GO" id="GO:0006516">
    <property type="term" value="P:glycoprotein catabolic process"/>
    <property type="evidence" value="ECO:0007669"/>
    <property type="project" value="TreeGrafter"/>
</dbReference>
<keyword evidence="2" id="KW-0378">Hydrolase</keyword>
<sequence length="535" mass="61142">MGRSNVPDTVEQEVRMHVRRLHSHPSIVIWATDNEVKQAINDGWYKKPRDRILMDNFKKLFVDSVKEAVQKEEGPKRMDLVLAREGTNSHEPRRCLISSPSNGRLTEELEGLDLHPQDPHYGDVHFYTYSGNLWSERSYPITRFTSEFGMQSLPSPLAWNRSLRTDSIQGADWDINGPLVAHRQHHSLGLGLFQLAVEHLGEPVKVSDPVMQYSRWAYLTQVNQLMSYRTHINLLMRHQCQLVSAGGLVEPAVERTSMGAIYWQLNDVWSAPTWSTLDAAGQWKMAHYGAVRECFANFPTGRLVAQFLSGMLQVDWIPPTLPESMITRPDTLGIRCMTIERFQTTNQWDQNIAWESQNISCPVPIMYTSINDVVNRCRMTNVNRNLAFIHFFMIRGGKVVPTGGTISPFNLPAKIPFWPVQSGYNGIKIEDVKPIDTVPNSLQWPMPWKPSDSFQLQVRSSSPELFVWLELHPSLDVQYWFDENAFHLLDSTSRTVYLFVLTDHPVNVSQIKSALTFHSLSTMRQPKAISDSGLL</sequence>
<organism evidence="6">
    <name type="scientific">Echinostoma caproni</name>
    <dbReference type="NCBI Taxonomy" id="27848"/>
    <lineage>
        <taxon>Eukaryota</taxon>
        <taxon>Metazoa</taxon>
        <taxon>Spiralia</taxon>
        <taxon>Lophotrochozoa</taxon>
        <taxon>Platyhelminthes</taxon>
        <taxon>Trematoda</taxon>
        <taxon>Digenea</taxon>
        <taxon>Plagiorchiida</taxon>
        <taxon>Echinostomata</taxon>
        <taxon>Echinostomatoidea</taxon>
        <taxon>Echinostomatidae</taxon>
        <taxon>Echinostoma</taxon>
    </lineage>
</organism>
<dbReference type="InterPro" id="IPR041625">
    <property type="entry name" value="Beta-mannosidase_Ig"/>
</dbReference>
<keyword evidence="2" id="KW-0326">Glycosidase</keyword>
<dbReference type="EMBL" id="UZAN01040574">
    <property type="protein sequence ID" value="VDP70137.1"/>
    <property type="molecule type" value="Genomic_DNA"/>
</dbReference>
<protein>
    <submittedName>
        <fullName evidence="6">Beta-mannosidase</fullName>
    </submittedName>
</protein>
<comment type="similarity">
    <text evidence="1">Belongs to the glycosyl hydrolase 2 family.</text>
</comment>
<evidence type="ECO:0000313" key="4">
    <source>
        <dbReference type="EMBL" id="VDP70137.1"/>
    </source>
</evidence>
<dbReference type="Proteomes" id="UP000272942">
    <property type="component" value="Unassembled WGS sequence"/>
</dbReference>
<dbReference type="PANTHER" id="PTHR43730">
    <property type="entry name" value="BETA-MANNOSIDASE"/>
    <property type="match status" value="1"/>
</dbReference>
<evidence type="ECO:0000313" key="5">
    <source>
        <dbReference type="Proteomes" id="UP000272942"/>
    </source>
</evidence>
<reference evidence="6" key="1">
    <citation type="submission" date="2016-06" db="UniProtKB">
        <authorList>
            <consortium name="WormBaseParasite"/>
        </authorList>
    </citation>
    <scope>IDENTIFICATION</scope>
</reference>
<reference evidence="4 5" key="2">
    <citation type="submission" date="2018-11" db="EMBL/GenBank/DDBJ databases">
        <authorList>
            <consortium name="Pathogen Informatics"/>
        </authorList>
    </citation>
    <scope>NUCLEOTIDE SEQUENCE [LARGE SCALE GENOMIC DNA]</scope>
    <source>
        <strain evidence="4 5">Egypt</strain>
    </source>
</reference>
<dbReference type="AlphaFoldDB" id="A0A183A9L5"/>
<proteinExistence type="inferred from homology"/>
<evidence type="ECO:0000256" key="1">
    <source>
        <dbReference type="ARBA" id="ARBA00007401"/>
    </source>
</evidence>
<dbReference type="PANTHER" id="PTHR43730:SF1">
    <property type="entry name" value="BETA-MANNOSIDASE"/>
    <property type="match status" value="1"/>
</dbReference>
<keyword evidence="5" id="KW-1185">Reference proteome</keyword>
<gene>
    <name evidence="4" type="ORF">ECPE_LOCUS3650</name>
</gene>
<dbReference type="GO" id="GO:0004567">
    <property type="term" value="F:beta-mannosidase activity"/>
    <property type="evidence" value="ECO:0007669"/>
    <property type="project" value="TreeGrafter"/>
</dbReference>
<dbReference type="InterPro" id="IPR017853">
    <property type="entry name" value="GH"/>
</dbReference>
<evidence type="ECO:0000313" key="6">
    <source>
        <dbReference type="WBParaSite" id="ECPE_0000365301-mRNA-1"/>
    </source>
</evidence>
<dbReference type="WBParaSite" id="ECPE_0000365301-mRNA-1">
    <property type="protein sequence ID" value="ECPE_0000365301-mRNA-1"/>
    <property type="gene ID" value="ECPE_0000365301"/>
</dbReference>
<evidence type="ECO:0000256" key="2">
    <source>
        <dbReference type="ARBA" id="ARBA00023295"/>
    </source>
</evidence>
<name>A0A183A9L5_9TREM</name>
<feature type="domain" description="Beta-mannosidase Ig-fold" evidence="3">
    <location>
        <begin position="451"/>
        <end position="521"/>
    </location>
</feature>
<dbReference type="Gene3D" id="3.20.20.80">
    <property type="entry name" value="Glycosidases"/>
    <property type="match status" value="1"/>
</dbReference>
<dbReference type="OrthoDB" id="6275833at2759"/>
<dbReference type="InterPro" id="IPR050887">
    <property type="entry name" value="Beta-mannosidase_GH2"/>
</dbReference>
<evidence type="ECO:0000259" key="3">
    <source>
        <dbReference type="Pfam" id="PF17753"/>
    </source>
</evidence>
<dbReference type="Gene3D" id="2.60.40.10">
    <property type="entry name" value="Immunoglobulins"/>
    <property type="match status" value="1"/>
</dbReference>
<dbReference type="SUPFAM" id="SSF51445">
    <property type="entry name" value="(Trans)glycosidases"/>
    <property type="match status" value="1"/>
</dbReference>
<accession>A0A183A9L5</accession>